<feature type="region of interest" description="Disordered" evidence="2">
    <location>
        <begin position="53"/>
        <end position="92"/>
    </location>
</feature>
<dbReference type="GO" id="GO:0003676">
    <property type="term" value="F:nucleic acid binding"/>
    <property type="evidence" value="ECO:0007669"/>
    <property type="project" value="InterPro"/>
</dbReference>
<feature type="region of interest" description="Disordered" evidence="2">
    <location>
        <begin position="1"/>
        <end position="21"/>
    </location>
</feature>
<dbReference type="InterPro" id="IPR001878">
    <property type="entry name" value="Znf_CCHC"/>
</dbReference>
<evidence type="ECO:0000256" key="2">
    <source>
        <dbReference type="SAM" id="MobiDB-lite"/>
    </source>
</evidence>
<evidence type="ECO:0000256" key="1">
    <source>
        <dbReference type="PROSITE-ProRule" id="PRU00047"/>
    </source>
</evidence>
<dbReference type="EMBL" id="BFEA01000108">
    <property type="protein sequence ID" value="GBG68964.1"/>
    <property type="molecule type" value="Genomic_DNA"/>
</dbReference>
<dbReference type="InterPro" id="IPR036875">
    <property type="entry name" value="Znf_CCHC_sf"/>
</dbReference>
<keyword evidence="1" id="KW-0862">Zinc</keyword>
<gene>
    <name evidence="4" type="ORF">CBR_g3663</name>
</gene>
<dbReference type="Gene3D" id="4.10.60.10">
    <property type="entry name" value="Zinc finger, CCHC-type"/>
    <property type="match status" value="1"/>
</dbReference>
<dbReference type="AlphaFoldDB" id="A0A388KFX6"/>
<accession>A0A388KFX6</accession>
<dbReference type="Pfam" id="PF00098">
    <property type="entry name" value="zf-CCHC"/>
    <property type="match status" value="1"/>
</dbReference>
<feature type="region of interest" description="Disordered" evidence="2">
    <location>
        <begin position="106"/>
        <end position="126"/>
    </location>
</feature>
<evidence type="ECO:0000313" key="4">
    <source>
        <dbReference type="EMBL" id="GBG68964.1"/>
    </source>
</evidence>
<dbReference type="Proteomes" id="UP000265515">
    <property type="component" value="Unassembled WGS sequence"/>
</dbReference>
<evidence type="ECO:0000313" key="5">
    <source>
        <dbReference type="Proteomes" id="UP000265515"/>
    </source>
</evidence>
<keyword evidence="1" id="KW-0863">Zinc-finger</keyword>
<evidence type="ECO:0000259" key="3">
    <source>
        <dbReference type="PROSITE" id="PS50158"/>
    </source>
</evidence>
<sequence>MSDGSSQKKSDEGTSRPLVEGRKCYKCGEMGHFARDCAEFWQSKALGRAFVSSAYGSSGTRMGRPTEPESSARRSRSADSGNARAETDDTSMLMQEYLVAMAQERRDRLEREAAEERRRMEEEARLEKERKRAEKIKEKQHYEEERDARLLSLISGKIKMEEEVRRGRSGWKGKGVYRTNEYGETMEEEKERLRRMIAGQEELEVDEELQLLRKQAAKLKINEKLEKRK</sequence>
<protein>
    <recommendedName>
        <fullName evidence="3">CCHC-type domain-containing protein</fullName>
    </recommendedName>
</protein>
<dbReference type="OrthoDB" id="3863715at2759"/>
<reference evidence="4 5" key="1">
    <citation type="journal article" date="2018" name="Cell">
        <title>The Chara Genome: Secondary Complexity and Implications for Plant Terrestrialization.</title>
        <authorList>
            <person name="Nishiyama T."/>
            <person name="Sakayama H."/>
            <person name="Vries J.D."/>
            <person name="Buschmann H."/>
            <person name="Saint-Marcoux D."/>
            <person name="Ullrich K.K."/>
            <person name="Haas F.B."/>
            <person name="Vanderstraeten L."/>
            <person name="Becker D."/>
            <person name="Lang D."/>
            <person name="Vosolsobe S."/>
            <person name="Rombauts S."/>
            <person name="Wilhelmsson P.K.I."/>
            <person name="Janitza P."/>
            <person name="Kern R."/>
            <person name="Heyl A."/>
            <person name="Rumpler F."/>
            <person name="Villalobos L.I.A.C."/>
            <person name="Clay J.M."/>
            <person name="Skokan R."/>
            <person name="Toyoda A."/>
            <person name="Suzuki Y."/>
            <person name="Kagoshima H."/>
            <person name="Schijlen E."/>
            <person name="Tajeshwar N."/>
            <person name="Catarino B."/>
            <person name="Hetherington A.J."/>
            <person name="Saltykova A."/>
            <person name="Bonnot C."/>
            <person name="Breuninger H."/>
            <person name="Symeonidi A."/>
            <person name="Radhakrishnan G.V."/>
            <person name="Van Nieuwerburgh F."/>
            <person name="Deforce D."/>
            <person name="Chang C."/>
            <person name="Karol K.G."/>
            <person name="Hedrich R."/>
            <person name="Ulvskov P."/>
            <person name="Glockner G."/>
            <person name="Delwiche C.F."/>
            <person name="Petrasek J."/>
            <person name="Van de Peer Y."/>
            <person name="Friml J."/>
            <person name="Beilby M."/>
            <person name="Dolan L."/>
            <person name="Kohara Y."/>
            <person name="Sugano S."/>
            <person name="Fujiyama A."/>
            <person name="Delaux P.-M."/>
            <person name="Quint M."/>
            <person name="TheiBen G."/>
            <person name="Hagemann M."/>
            <person name="Harholt J."/>
            <person name="Dunand C."/>
            <person name="Zachgo S."/>
            <person name="Langdale J."/>
            <person name="Maumus F."/>
            <person name="Straeten D.V.D."/>
            <person name="Gould S.B."/>
            <person name="Rensing S.A."/>
        </authorList>
    </citation>
    <scope>NUCLEOTIDE SEQUENCE [LARGE SCALE GENOMIC DNA]</scope>
    <source>
        <strain evidence="4 5">S276</strain>
    </source>
</reference>
<dbReference type="SUPFAM" id="SSF57756">
    <property type="entry name" value="Retrovirus zinc finger-like domains"/>
    <property type="match status" value="1"/>
</dbReference>
<name>A0A388KFX6_CHABU</name>
<dbReference type="Gramene" id="GBG68964">
    <property type="protein sequence ID" value="GBG68964"/>
    <property type="gene ID" value="CBR_g3663"/>
</dbReference>
<dbReference type="PROSITE" id="PS50158">
    <property type="entry name" value="ZF_CCHC"/>
    <property type="match status" value="1"/>
</dbReference>
<feature type="domain" description="CCHC-type" evidence="3">
    <location>
        <begin position="22"/>
        <end position="39"/>
    </location>
</feature>
<dbReference type="GO" id="GO:0008270">
    <property type="term" value="F:zinc ion binding"/>
    <property type="evidence" value="ECO:0007669"/>
    <property type="project" value="UniProtKB-KW"/>
</dbReference>
<organism evidence="4 5">
    <name type="scientific">Chara braunii</name>
    <name type="common">Braun's stonewort</name>
    <dbReference type="NCBI Taxonomy" id="69332"/>
    <lineage>
        <taxon>Eukaryota</taxon>
        <taxon>Viridiplantae</taxon>
        <taxon>Streptophyta</taxon>
        <taxon>Charophyceae</taxon>
        <taxon>Charales</taxon>
        <taxon>Characeae</taxon>
        <taxon>Chara</taxon>
    </lineage>
</organism>
<proteinExistence type="predicted"/>
<dbReference type="SMART" id="SM00343">
    <property type="entry name" value="ZnF_C2HC"/>
    <property type="match status" value="1"/>
</dbReference>
<comment type="caution">
    <text evidence="4">The sequence shown here is derived from an EMBL/GenBank/DDBJ whole genome shotgun (WGS) entry which is preliminary data.</text>
</comment>
<keyword evidence="1" id="KW-0479">Metal-binding</keyword>
<keyword evidence="5" id="KW-1185">Reference proteome</keyword>